<accession>A0A699UMA0</accession>
<name>A0A699UMA0_TANCI</name>
<comment type="caution">
    <text evidence="1">The sequence shown here is derived from an EMBL/GenBank/DDBJ whole genome shotgun (WGS) entry which is preliminary data.</text>
</comment>
<dbReference type="EMBL" id="BKCJ011351245">
    <property type="protein sequence ID" value="GFD24282.1"/>
    <property type="molecule type" value="Genomic_DNA"/>
</dbReference>
<feature type="non-terminal residue" evidence="1">
    <location>
        <position position="1"/>
    </location>
</feature>
<feature type="non-terminal residue" evidence="1">
    <location>
        <position position="188"/>
    </location>
</feature>
<gene>
    <name evidence="1" type="ORF">Tci_896251</name>
</gene>
<dbReference type="AlphaFoldDB" id="A0A699UMA0"/>
<sequence>RKRRVFDAFAGTLVVVELAQGFGHRHLPKLGQQAIKAHLAQVVALADDELSRRIIGLAQGVVGGVEQKGHYLGLPKLGRLAAQVQAQGIHPGNVAVHEATVRDQLDAVVSKIIVGRAHKIQHAPGPGARRVYDRTPQLPRLPEAGVGGVALEADVKGHRRAQRSYRLPRNIKPVNVERPIHEANQGIV</sequence>
<protein>
    <submittedName>
        <fullName evidence="1">Uncharacterized protein</fullName>
    </submittedName>
</protein>
<reference evidence="1" key="1">
    <citation type="journal article" date="2019" name="Sci. Rep.">
        <title>Draft genome of Tanacetum cinerariifolium, the natural source of mosquito coil.</title>
        <authorList>
            <person name="Yamashiro T."/>
            <person name="Shiraishi A."/>
            <person name="Satake H."/>
            <person name="Nakayama K."/>
        </authorList>
    </citation>
    <scope>NUCLEOTIDE SEQUENCE</scope>
</reference>
<organism evidence="1">
    <name type="scientific">Tanacetum cinerariifolium</name>
    <name type="common">Dalmatian daisy</name>
    <name type="synonym">Chrysanthemum cinerariifolium</name>
    <dbReference type="NCBI Taxonomy" id="118510"/>
    <lineage>
        <taxon>Eukaryota</taxon>
        <taxon>Viridiplantae</taxon>
        <taxon>Streptophyta</taxon>
        <taxon>Embryophyta</taxon>
        <taxon>Tracheophyta</taxon>
        <taxon>Spermatophyta</taxon>
        <taxon>Magnoliopsida</taxon>
        <taxon>eudicotyledons</taxon>
        <taxon>Gunneridae</taxon>
        <taxon>Pentapetalae</taxon>
        <taxon>asterids</taxon>
        <taxon>campanulids</taxon>
        <taxon>Asterales</taxon>
        <taxon>Asteraceae</taxon>
        <taxon>Asteroideae</taxon>
        <taxon>Anthemideae</taxon>
        <taxon>Anthemidinae</taxon>
        <taxon>Tanacetum</taxon>
    </lineage>
</organism>
<evidence type="ECO:0000313" key="1">
    <source>
        <dbReference type="EMBL" id="GFD24282.1"/>
    </source>
</evidence>
<proteinExistence type="predicted"/>